<accession>A0ABD3YEV1</accession>
<dbReference type="PANTHER" id="PTHR30055:SF234">
    <property type="entry name" value="HTH-TYPE TRANSCRIPTIONAL REGULATOR BETI"/>
    <property type="match status" value="1"/>
</dbReference>
<dbReference type="PROSITE" id="PS50977">
    <property type="entry name" value="HTH_TETR_2"/>
    <property type="match status" value="1"/>
</dbReference>
<dbReference type="InterPro" id="IPR001647">
    <property type="entry name" value="HTH_TetR"/>
</dbReference>
<evidence type="ECO:0000256" key="1">
    <source>
        <dbReference type="ARBA" id="ARBA00023015"/>
    </source>
</evidence>
<reference evidence="6 7" key="1">
    <citation type="submission" date="2014-04" db="EMBL/GenBank/DDBJ databases">
        <title>Pseudoalteromonas galatheae sp. nov., isolated from a deep-sea polychaete near Canal Concepcion, Chile.</title>
        <authorList>
            <person name="Machado H.R."/>
            <person name="Gram L."/>
            <person name="Vynne N.G."/>
        </authorList>
    </citation>
    <scope>NUCLEOTIDE SEQUENCE [LARGE SCALE GENOMIC DNA]</scope>
    <source>
        <strain evidence="6 7">KMM216</strain>
    </source>
</reference>
<dbReference type="PANTHER" id="PTHR30055">
    <property type="entry name" value="HTH-TYPE TRANSCRIPTIONAL REGULATOR RUTR"/>
    <property type="match status" value="1"/>
</dbReference>
<protein>
    <submittedName>
        <fullName evidence="6">TetR family transcriptional regulator</fullName>
    </submittedName>
</protein>
<organism evidence="6 7">
    <name type="scientific">Pseudoalteromonas fuliginea</name>
    <dbReference type="NCBI Taxonomy" id="1872678"/>
    <lineage>
        <taxon>Bacteria</taxon>
        <taxon>Pseudomonadati</taxon>
        <taxon>Pseudomonadota</taxon>
        <taxon>Gammaproteobacteria</taxon>
        <taxon>Alteromonadales</taxon>
        <taxon>Pseudoalteromonadaceae</taxon>
        <taxon>Pseudoalteromonas</taxon>
    </lineage>
</organism>
<dbReference type="SUPFAM" id="SSF46689">
    <property type="entry name" value="Homeodomain-like"/>
    <property type="match status" value="1"/>
</dbReference>
<proteinExistence type="predicted"/>
<dbReference type="RefSeq" id="WP_033028251.1">
    <property type="nucleotide sequence ID" value="NZ_JJNZ01000001.1"/>
</dbReference>
<dbReference type="Gene3D" id="1.10.357.10">
    <property type="entry name" value="Tetracycline Repressor, domain 2"/>
    <property type="match status" value="1"/>
</dbReference>
<evidence type="ECO:0000259" key="5">
    <source>
        <dbReference type="PROSITE" id="PS50977"/>
    </source>
</evidence>
<dbReference type="Proteomes" id="UP000027154">
    <property type="component" value="Unassembled WGS sequence"/>
</dbReference>
<keyword evidence="3" id="KW-0804">Transcription</keyword>
<dbReference type="InterPro" id="IPR050109">
    <property type="entry name" value="HTH-type_TetR-like_transc_reg"/>
</dbReference>
<evidence type="ECO:0000256" key="4">
    <source>
        <dbReference type="PROSITE-ProRule" id="PRU00335"/>
    </source>
</evidence>
<gene>
    <name evidence="6" type="ORF">DC53_00205</name>
</gene>
<sequence length="225" mass="25404">MTAKAGRPKQDDPNQESARQSLIDAAKICFSEKGFDSVSTRKIAKEANVDAAMIRYYFGSKAGLFEAVMQDTLAPVIAQFQQDLTPDAQLNPLRLMQTYYRMIAATPMLPKLILHVLGQKDNPQTFAILTSVFDNILRCSESWIKAFEQQGHLNPNLNTDFIRLSFMSLMVFPLLAPEYVQKQLGVEIRERWLMGLAEHNQTLLEQGLFNFPNNQSDDNEEGGSL</sequence>
<evidence type="ECO:0000256" key="3">
    <source>
        <dbReference type="ARBA" id="ARBA00023163"/>
    </source>
</evidence>
<dbReference type="GO" id="GO:0003677">
    <property type="term" value="F:DNA binding"/>
    <property type="evidence" value="ECO:0007669"/>
    <property type="project" value="UniProtKB-UniRule"/>
</dbReference>
<evidence type="ECO:0000313" key="7">
    <source>
        <dbReference type="Proteomes" id="UP000027154"/>
    </source>
</evidence>
<feature type="domain" description="HTH tetR-type" evidence="5">
    <location>
        <begin position="16"/>
        <end position="76"/>
    </location>
</feature>
<dbReference type="AlphaFoldDB" id="A0ABD3YEV1"/>
<dbReference type="Pfam" id="PF00440">
    <property type="entry name" value="TetR_N"/>
    <property type="match status" value="1"/>
</dbReference>
<evidence type="ECO:0000256" key="2">
    <source>
        <dbReference type="ARBA" id="ARBA00023125"/>
    </source>
</evidence>
<dbReference type="InterPro" id="IPR009057">
    <property type="entry name" value="Homeodomain-like_sf"/>
</dbReference>
<evidence type="ECO:0000313" key="6">
    <source>
        <dbReference type="EMBL" id="KDC53660.1"/>
    </source>
</evidence>
<name>A0ABD3YEV1_9GAMM</name>
<feature type="DNA-binding region" description="H-T-H motif" evidence="4">
    <location>
        <begin position="39"/>
        <end position="58"/>
    </location>
</feature>
<comment type="caution">
    <text evidence="6">The sequence shown here is derived from an EMBL/GenBank/DDBJ whole genome shotgun (WGS) entry which is preliminary data.</text>
</comment>
<keyword evidence="2 4" id="KW-0238">DNA-binding</keyword>
<dbReference type="EMBL" id="JJNZ01000001">
    <property type="protein sequence ID" value="KDC53660.1"/>
    <property type="molecule type" value="Genomic_DNA"/>
</dbReference>
<keyword evidence="1" id="KW-0805">Transcription regulation</keyword>
<dbReference type="PRINTS" id="PR00455">
    <property type="entry name" value="HTHTETR"/>
</dbReference>